<proteinExistence type="predicted"/>
<accession>K0KHE0</accession>
<dbReference type="EC" id="1.1.1.94" evidence="3"/>
<dbReference type="eggNOG" id="ENOG502S23X">
    <property type="taxonomic scope" value="Eukaryota"/>
</dbReference>
<dbReference type="PANTHER" id="PTHR14239">
    <property type="entry name" value="DUDULIN-RELATED"/>
    <property type="match status" value="1"/>
</dbReference>
<evidence type="ECO:0000313" key="3">
    <source>
        <dbReference type="EMBL" id="CCH42426.1"/>
    </source>
</evidence>
<name>K0KHE0_WICCF</name>
<dbReference type="GO" id="GO:0047952">
    <property type="term" value="F:glycerol-3-phosphate dehydrogenase [NAD(P)+] activity"/>
    <property type="evidence" value="ECO:0007669"/>
    <property type="project" value="UniProtKB-EC"/>
</dbReference>
<dbReference type="InterPro" id="IPR028939">
    <property type="entry name" value="P5C_Rdtase_cat_N"/>
</dbReference>
<gene>
    <name evidence="3" type="ORF">BN7_1971</name>
</gene>
<dbReference type="HOGENOM" id="CLU_076368_0_2_1"/>
<evidence type="ECO:0000313" key="4">
    <source>
        <dbReference type="Proteomes" id="UP000009328"/>
    </source>
</evidence>
<dbReference type="Pfam" id="PF03807">
    <property type="entry name" value="F420_oxidored"/>
    <property type="match status" value="1"/>
</dbReference>
<dbReference type="InterPro" id="IPR036291">
    <property type="entry name" value="NAD(P)-bd_dom_sf"/>
</dbReference>
<keyword evidence="4" id="KW-1185">Reference proteome</keyword>
<dbReference type="InParanoid" id="K0KHE0"/>
<dbReference type="InterPro" id="IPR051267">
    <property type="entry name" value="STEAP_metalloreductase"/>
</dbReference>
<keyword evidence="1 3" id="KW-0560">Oxidoreductase</keyword>
<dbReference type="AlphaFoldDB" id="K0KHE0"/>
<organism evidence="3 4">
    <name type="scientific">Wickerhamomyces ciferrii (strain ATCC 14091 / BCRC 22168 / CBS 111 / JCM 3599 / NBRC 0793 / NRRL Y-1031 F-60-10)</name>
    <name type="common">Yeast</name>
    <name type="synonym">Pichia ciferrii</name>
    <dbReference type="NCBI Taxonomy" id="1206466"/>
    <lineage>
        <taxon>Eukaryota</taxon>
        <taxon>Fungi</taxon>
        <taxon>Dikarya</taxon>
        <taxon>Ascomycota</taxon>
        <taxon>Saccharomycotina</taxon>
        <taxon>Saccharomycetes</taxon>
        <taxon>Phaffomycetales</taxon>
        <taxon>Wickerhamomycetaceae</taxon>
        <taxon>Wickerhamomyces</taxon>
    </lineage>
</organism>
<evidence type="ECO:0000259" key="2">
    <source>
        <dbReference type="Pfam" id="PF03807"/>
    </source>
</evidence>
<dbReference type="EMBL" id="CAIF01000044">
    <property type="protein sequence ID" value="CCH42426.1"/>
    <property type="molecule type" value="Genomic_DNA"/>
</dbReference>
<dbReference type="Proteomes" id="UP000009328">
    <property type="component" value="Unassembled WGS sequence"/>
</dbReference>
<sequence>MTQTIGFIGSGQMGGGIAKLAVRAGYKVILSNSREPETLEPVINALGPLSSASTPKKIATDPEIEVIVLSVPLKCVSGLLPQLGLNNKIIIDTSNYFPKSDTYITELETGELTTSEYVASFLDNKHSTRLVKAFNNITAVHLKIASEINDLPNQTILPIAGDDSKAKEQISKFINDVGFKTIDIGELKQGWKTEPNTPIHSLPYFPEIPDNLSNEETIEFLKKTAGDPLSYDEVNSLLKNAENDQYIGGRVKDFPKPWAEVFVEMKTKMLEAKSNNTTILL</sequence>
<dbReference type="SUPFAM" id="SSF51735">
    <property type="entry name" value="NAD(P)-binding Rossmann-fold domains"/>
    <property type="match status" value="1"/>
</dbReference>
<feature type="domain" description="Pyrroline-5-carboxylate reductase catalytic N-terminal" evidence="2">
    <location>
        <begin position="4"/>
        <end position="96"/>
    </location>
</feature>
<dbReference type="STRING" id="1206466.K0KHE0"/>
<protein>
    <submittedName>
        <fullName evidence="3">Glycerol-3-phosphate dehydrogenase [NAD(P)+]</fullName>
        <ecNumber evidence="3">1.1.1.94</ecNumber>
    </submittedName>
</protein>
<dbReference type="Gene3D" id="3.40.50.720">
    <property type="entry name" value="NAD(P)-binding Rossmann-like Domain"/>
    <property type="match status" value="1"/>
</dbReference>
<evidence type="ECO:0000256" key="1">
    <source>
        <dbReference type="ARBA" id="ARBA00023002"/>
    </source>
</evidence>
<reference evidence="3 4" key="1">
    <citation type="journal article" date="2012" name="Eukaryot. Cell">
        <title>Draft genome sequence of Wickerhamomyces ciferrii NRRL Y-1031 F-60-10.</title>
        <authorList>
            <person name="Schneider J."/>
            <person name="Andrea H."/>
            <person name="Blom J."/>
            <person name="Jaenicke S."/>
            <person name="Ruckert C."/>
            <person name="Schorsch C."/>
            <person name="Szczepanowski R."/>
            <person name="Farwick M."/>
            <person name="Goesmann A."/>
            <person name="Puhler A."/>
            <person name="Schaffer S."/>
            <person name="Tauch A."/>
            <person name="Kohler T."/>
            <person name="Brinkrolf K."/>
        </authorList>
    </citation>
    <scope>NUCLEOTIDE SEQUENCE [LARGE SCALE GENOMIC DNA]</scope>
    <source>
        <strain evidence="4">ATCC 14091 / BCRC 22168 / CBS 111 / JCM 3599 / NBRC 0793 / NRRL Y-1031 F-60-10</strain>
    </source>
</reference>
<comment type="caution">
    <text evidence="3">The sequence shown here is derived from an EMBL/GenBank/DDBJ whole genome shotgun (WGS) entry which is preliminary data.</text>
</comment>